<gene>
    <name evidence="2" type="ORF">PR048_026327</name>
</gene>
<evidence type="ECO:0000313" key="2">
    <source>
        <dbReference type="EMBL" id="KAJ8872713.1"/>
    </source>
</evidence>
<evidence type="ECO:0000313" key="3">
    <source>
        <dbReference type="Proteomes" id="UP001159363"/>
    </source>
</evidence>
<dbReference type="Proteomes" id="UP001159363">
    <property type="component" value="Chromosome 10"/>
</dbReference>
<keyword evidence="3" id="KW-1185">Reference proteome</keyword>
<protein>
    <submittedName>
        <fullName evidence="2">Uncharacterized protein</fullName>
    </submittedName>
</protein>
<accession>A0ABQ9GL11</accession>
<evidence type="ECO:0000256" key="1">
    <source>
        <dbReference type="SAM" id="MobiDB-lite"/>
    </source>
</evidence>
<organism evidence="2 3">
    <name type="scientific">Dryococelus australis</name>
    <dbReference type="NCBI Taxonomy" id="614101"/>
    <lineage>
        <taxon>Eukaryota</taxon>
        <taxon>Metazoa</taxon>
        <taxon>Ecdysozoa</taxon>
        <taxon>Arthropoda</taxon>
        <taxon>Hexapoda</taxon>
        <taxon>Insecta</taxon>
        <taxon>Pterygota</taxon>
        <taxon>Neoptera</taxon>
        <taxon>Polyneoptera</taxon>
        <taxon>Phasmatodea</taxon>
        <taxon>Verophasmatodea</taxon>
        <taxon>Anareolatae</taxon>
        <taxon>Phasmatidae</taxon>
        <taxon>Eurycanthinae</taxon>
        <taxon>Dryococelus</taxon>
    </lineage>
</organism>
<feature type="compositionally biased region" description="Polar residues" evidence="1">
    <location>
        <begin position="86"/>
        <end position="101"/>
    </location>
</feature>
<dbReference type="EMBL" id="JARBHB010000011">
    <property type="protein sequence ID" value="KAJ8872713.1"/>
    <property type="molecule type" value="Genomic_DNA"/>
</dbReference>
<reference evidence="2 3" key="1">
    <citation type="submission" date="2023-02" db="EMBL/GenBank/DDBJ databases">
        <title>LHISI_Scaffold_Assembly.</title>
        <authorList>
            <person name="Stuart O.P."/>
            <person name="Cleave R."/>
            <person name="Magrath M.J.L."/>
            <person name="Mikheyev A.S."/>
        </authorList>
    </citation>
    <scope>NUCLEOTIDE SEQUENCE [LARGE SCALE GENOMIC DNA]</scope>
    <source>
        <strain evidence="2">Daus_M_001</strain>
        <tissue evidence="2">Leg muscle</tissue>
    </source>
</reference>
<sequence>MPALRRMGDFAWPHTRGAPVAERLARSPPTKANRVQSSAGSLMDFRMWESCRTMPFVGGFSRGSPVSPPFHSGAAPYSPQSPSSALKTSQLRDAQTSSSSGILHGNTILSKKKPAYRHGDFIDFPVDSPQQISQSLSCVFIGCCPAPGSYGIRKVFPGKSAIGSEACKAGLINCDPISKKLLTLSPVHRGRCSNSQQGHVCTLATMTPSDKGTSHLPFSSPRSFPDAQLFEILHLVAFTTLHGSDKHSLTSQRQVKLAWRGIGQTNTRGGNEQTTKVPNTTVKILYDNPVRLMLDLQCHDEVVPTVRDDVTARPFPPPKLVQRLQYPRQFPSDKCCVAFGKILERPIWWRTSVNRKPNAPLYRSGARAHVLAYTPVVATRNQDGVQFRQNTTGALVIGYPDGVTSQVCLTAANTVLVLRYQLVPTDQGANKYKMFAIEFRSPYSRFARARDGPARATDSTSHELLNAETRDEVQLIRQDTIDCKPFTQSETFDWSIISSATTVADDQPMINVVEHSKNAQCCVDHPLASHQGKPGSLPGLVTRFPHVGIGPDDDVGGRVFSGISRFPRPLIPTVIHTHLNHSHRLSRLRCKLVLAHYCTFSVHAAGASNHRAAIFRPLTSEQQGTHYTRPVASAGELLSRGGSLTLQQFTTCHCSLSTRRFRSKSVQEPRIYWPESPARTDITQLRGGQCDTRRRGHAFHFIVRVGGETRDSPRKAFPPSLRGLLTALRLARCYCSFAFNLLKEHPYTELANVLNVNTALNANSKAERASEGWFHALMNRRIFRGTKLLPPNQGDPDFYMWESCRTMPSVGGFSRGSPVSPAPSSRCCSILTSTTHIGSQDLEVKSRPNFFTQFTKLVINF</sequence>
<name>A0ABQ9GL11_9NEOP</name>
<feature type="compositionally biased region" description="Low complexity" evidence="1">
    <location>
        <begin position="72"/>
        <end position="85"/>
    </location>
</feature>
<comment type="caution">
    <text evidence="2">The sequence shown here is derived from an EMBL/GenBank/DDBJ whole genome shotgun (WGS) entry which is preliminary data.</text>
</comment>
<proteinExistence type="predicted"/>
<feature type="region of interest" description="Disordered" evidence="1">
    <location>
        <begin position="71"/>
        <end position="105"/>
    </location>
</feature>